<dbReference type="Gene3D" id="1.20.1250.20">
    <property type="entry name" value="MFS general substrate transporter like domains"/>
    <property type="match status" value="1"/>
</dbReference>
<evidence type="ECO:0000313" key="8">
    <source>
        <dbReference type="Proteomes" id="UP000315522"/>
    </source>
</evidence>
<evidence type="ECO:0000256" key="3">
    <source>
        <dbReference type="ARBA" id="ARBA00022989"/>
    </source>
</evidence>
<dbReference type="Proteomes" id="UP000315522">
    <property type="component" value="Unassembled WGS sequence"/>
</dbReference>
<dbReference type="PANTHER" id="PTHR23501">
    <property type="entry name" value="MAJOR FACILITATOR SUPERFAMILY"/>
    <property type="match status" value="1"/>
</dbReference>
<gene>
    <name evidence="7" type="primary">yusP</name>
    <name evidence="7" type="ORF">LAWI1_G001316</name>
</gene>
<organism evidence="7 8">
    <name type="scientific">Lachnellula willkommii</name>
    <dbReference type="NCBI Taxonomy" id="215461"/>
    <lineage>
        <taxon>Eukaryota</taxon>
        <taxon>Fungi</taxon>
        <taxon>Dikarya</taxon>
        <taxon>Ascomycota</taxon>
        <taxon>Pezizomycotina</taxon>
        <taxon>Leotiomycetes</taxon>
        <taxon>Helotiales</taxon>
        <taxon>Lachnaceae</taxon>
        <taxon>Lachnellula</taxon>
    </lineage>
</organism>
<proteinExistence type="predicted"/>
<reference evidence="7 8" key="1">
    <citation type="submission" date="2018-05" db="EMBL/GenBank/DDBJ databases">
        <title>Genome sequencing and assembly of the regulated plant pathogen Lachnellula willkommii and related sister species for the development of diagnostic species identification markers.</title>
        <authorList>
            <person name="Giroux E."/>
            <person name="Bilodeau G."/>
        </authorList>
    </citation>
    <scope>NUCLEOTIDE SEQUENCE [LARGE SCALE GENOMIC DNA]</scope>
    <source>
        <strain evidence="7 8">CBS 172.35</strain>
    </source>
</reference>
<sequence>MSASITPPLASNGSTGDEQQEVKQMEKIAIHDQVPGHDNYYEKNGLRTYGDGENHDHEPPMSSKRFMSLAAMAFLWTGSQLPMYLYGGVPPYIYGDIGGVDRWIWMTLANLIASAAVCPFVGSLSDLLGRRYVALMGAGFIILGMIVCSTAKVMNVFIGGMTLSGIGAGMAERYHSTCRNIRVGPHSKTRKIQCWSYPHHPTLVPKRSLEPVDCNPRRMALVWTAWWAVVSQIMPVDCEVWHVSRARLSVPSKNTIGVYTNSLDRMFFGFLVILFFYFPPPRINSTGLTRKQLVAQIDFVGGFLSVSGMIIFLAGLQWGGYQSVISHQTHARGCLLEVDVYGHDPVQVGLRGLPVAFCVMVGAVINLSCLSIFKGRNKELLIISCVLMTAGVGALSCADHFNMYRLWGILVLAGKLSKSALEWCFPTSDISEGPISVSSNYTDHFPSLKVYSPGQY</sequence>
<dbReference type="GO" id="GO:0005886">
    <property type="term" value="C:plasma membrane"/>
    <property type="evidence" value="ECO:0007669"/>
    <property type="project" value="TreeGrafter"/>
</dbReference>
<feature type="transmembrane region" description="Helical" evidence="6">
    <location>
        <begin position="103"/>
        <end position="121"/>
    </location>
</feature>
<feature type="compositionally biased region" description="Polar residues" evidence="5">
    <location>
        <begin position="1"/>
        <end position="17"/>
    </location>
</feature>
<dbReference type="GO" id="GO:0022857">
    <property type="term" value="F:transmembrane transporter activity"/>
    <property type="evidence" value="ECO:0007669"/>
    <property type="project" value="TreeGrafter"/>
</dbReference>
<feature type="transmembrane region" description="Helical" evidence="6">
    <location>
        <begin position="353"/>
        <end position="373"/>
    </location>
</feature>
<evidence type="ECO:0000256" key="1">
    <source>
        <dbReference type="ARBA" id="ARBA00004141"/>
    </source>
</evidence>
<accession>A0A559MJ98</accession>
<keyword evidence="4 6" id="KW-0472">Membrane</keyword>
<feature type="region of interest" description="Disordered" evidence="5">
    <location>
        <begin position="1"/>
        <end position="22"/>
    </location>
</feature>
<feature type="transmembrane region" description="Helical" evidence="6">
    <location>
        <begin position="380"/>
        <end position="401"/>
    </location>
</feature>
<evidence type="ECO:0000256" key="6">
    <source>
        <dbReference type="SAM" id="Phobius"/>
    </source>
</evidence>
<comment type="subcellular location">
    <subcellularLocation>
        <location evidence="1">Membrane</location>
        <topology evidence="1">Multi-pass membrane protein</topology>
    </subcellularLocation>
</comment>
<dbReference type="SUPFAM" id="SSF103473">
    <property type="entry name" value="MFS general substrate transporter"/>
    <property type="match status" value="1"/>
</dbReference>
<evidence type="ECO:0000256" key="2">
    <source>
        <dbReference type="ARBA" id="ARBA00022692"/>
    </source>
</evidence>
<evidence type="ECO:0000256" key="4">
    <source>
        <dbReference type="ARBA" id="ARBA00023136"/>
    </source>
</evidence>
<feature type="transmembrane region" description="Helical" evidence="6">
    <location>
        <begin position="256"/>
        <end position="278"/>
    </location>
</feature>
<protein>
    <submittedName>
        <fullName evidence="7">Putative MFS-type transporter</fullName>
    </submittedName>
</protein>
<dbReference type="EMBL" id="QGML01000201">
    <property type="protein sequence ID" value="TVY93015.1"/>
    <property type="molecule type" value="Genomic_DNA"/>
</dbReference>
<comment type="caution">
    <text evidence="7">The sequence shown here is derived from an EMBL/GenBank/DDBJ whole genome shotgun (WGS) entry which is preliminary data.</text>
</comment>
<evidence type="ECO:0000256" key="5">
    <source>
        <dbReference type="SAM" id="MobiDB-lite"/>
    </source>
</evidence>
<evidence type="ECO:0000313" key="7">
    <source>
        <dbReference type="EMBL" id="TVY93015.1"/>
    </source>
</evidence>
<keyword evidence="2 6" id="KW-0812">Transmembrane</keyword>
<feature type="transmembrane region" description="Helical" evidence="6">
    <location>
        <begin position="299"/>
        <end position="318"/>
    </location>
</feature>
<keyword evidence="8" id="KW-1185">Reference proteome</keyword>
<dbReference type="InterPro" id="IPR036259">
    <property type="entry name" value="MFS_trans_sf"/>
</dbReference>
<feature type="transmembrane region" description="Helical" evidence="6">
    <location>
        <begin position="66"/>
        <end position="83"/>
    </location>
</feature>
<dbReference type="PANTHER" id="PTHR23501:SF109">
    <property type="entry name" value="MAJOR FACILITATOR SUPERFAMILY (MFS) PROFILE DOMAIN-CONTAINING PROTEIN-RELATED"/>
    <property type="match status" value="1"/>
</dbReference>
<dbReference type="AlphaFoldDB" id="A0A559MJ98"/>
<name>A0A559MJ98_9HELO</name>
<feature type="transmembrane region" description="Helical" evidence="6">
    <location>
        <begin position="133"/>
        <end position="154"/>
    </location>
</feature>
<keyword evidence="3 6" id="KW-1133">Transmembrane helix</keyword>